<evidence type="ECO:0000313" key="11">
    <source>
        <dbReference type="EMBL" id="MZR29364.1"/>
    </source>
</evidence>
<evidence type="ECO:0000256" key="7">
    <source>
        <dbReference type="ARBA" id="ARBA00048558"/>
    </source>
</evidence>
<evidence type="ECO:0000313" key="12">
    <source>
        <dbReference type="Proteomes" id="UP000476030"/>
    </source>
</evidence>
<keyword evidence="12" id="KW-1185">Reference proteome</keyword>
<dbReference type="GO" id="GO:0004479">
    <property type="term" value="F:methionyl-tRNA formyltransferase activity"/>
    <property type="evidence" value="ECO:0007669"/>
    <property type="project" value="UniProtKB-UniRule"/>
</dbReference>
<dbReference type="RefSeq" id="WP_161313843.1">
    <property type="nucleotide sequence ID" value="NZ_WTUW01000001.1"/>
</dbReference>
<dbReference type="InterPro" id="IPR002376">
    <property type="entry name" value="Formyl_transf_N"/>
</dbReference>
<keyword evidence="6 8" id="KW-0648">Protein biosynthesis</keyword>
<dbReference type="InterPro" id="IPR005794">
    <property type="entry name" value="Fmt"/>
</dbReference>
<evidence type="ECO:0000256" key="6">
    <source>
        <dbReference type="ARBA" id="ARBA00022917"/>
    </source>
</evidence>
<protein>
    <recommendedName>
        <fullName evidence="4 8">Methionyl-tRNA formyltransferase</fullName>
        <ecNumber evidence="3 8">2.1.2.9</ecNumber>
    </recommendedName>
</protein>
<accession>A0A6L8W4F2</accession>
<gene>
    <name evidence="8" type="primary">fmt</name>
    <name evidence="11" type="ORF">GQE98_01825</name>
</gene>
<evidence type="ECO:0000256" key="2">
    <source>
        <dbReference type="ARBA" id="ARBA00010699"/>
    </source>
</evidence>
<organism evidence="11 12">
    <name type="scientific">Sneathiella litorea</name>
    <dbReference type="NCBI Taxonomy" id="2606216"/>
    <lineage>
        <taxon>Bacteria</taxon>
        <taxon>Pseudomonadati</taxon>
        <taxon>Pseudomonadota</taxon>
        <taxon>Alphaproteobacteria</taxon>
        <taxon>Sneathiellales</taxon>
        <taxon>Sneathiellaceae</taxon>
        <taxon>Sneathiella</taxon>
    </lineage>
</organism>
<comment type="catalytic activity">
    <reaction evidence="7 8">
        <text>L-methionyl-tRNA(fMet) + (6R)-10-formyltetrahydrofolate = N-formyl-L-methionyl-tRNA(fMet) + (6S)-5,6,7,8-tetrahydrofolate + H(+)</text>
        <dbReference type="Rhea" id="RHEA:24380"/>
        <dbReference type="Rhea" id="RHEA-COMP:9952"/>
        <dbReference type="Rhea" id="RHEA-COMP:9953"/>
        <dbReference type="ChEBI" id="CHEBI:15378"/>
        <dbReference type="ChEBI" id="CHEBI:57453"/>
        <dbReference type="ChEBI" id="CHEBI:78530"/>
        <dbReference type="ChEBI" id="CHEBI:78844"/>
        <dbReference type="ChEBI" id="CHEBI:195366"/>
        <dbReference type="EC" id="2.1.2.9"/>
    </reaction>
</comment>
<sequence length="307" mass="32150">MAGLRLAFMGTPAFSAHILKALIGSPHEVACVYSQPPRRAGRGKKLLSSAVHQLADAEGLPVRTPVSLKSDEVQAEFSDLKLDAAIVVAYGLILPQAILDAPKLGCLNLHASLLPRWRGAAPIQRAIMAGDKETGIAVMQMEAGLDTGPILSETRLPITDKTTAGSLHDALADAAAELLLATLTRLGDPDLVPMPQATDGVTYAEKISKSEAAIDWHKSASDLDRHIRGLNPAPGAFFEYQGQRVKLLAATPVDGSGKPGEVLDDQLTVACGEGALRLLTLQPAGKGPMSADAFLNGRPIAKGEVLG</sequence>
<dbReference type="HAMAP" id="MF_00182">
    <property type="entry name" value="Formyl_trans"/>
    <property type="match status" value="1"/>
</dbReference>
<comment type="caution">
    <text evidence="11">The sequence shown here is derived from an EMBL/GenBank/DDBJ whole genome shotgun (WGS) entry which is preliminary data.</text>
</comment>
<comment type="similarity">
    <text evidence="2 8">Belongs to the Fmt family.</text>
</comment>
<dbReference type="CDD" id="cd08646">
    <property type="entry name" value="FMT_core_Met-tRNA-FMT_N"/>
    <property type="match status" value="1"/>
</dbReference>
<dbReference type="EMBL" id="WTUW01000001">
    <property type="protein sequence ID" value="MZR29364.1"/>
    <property type="molecule type" value="Genomic_DNA"/>
</dbReference>
<dbReference type="Gene3D" id="3.10.25.10">
    <property type="entry name" value="Formyl transferase, C-terminal domain"/>
    <property type="match status" value="1"/>
</dbReference>
<evidence type="ECO:0000256" key="8">
    <source>
        <dbReference type="HAMAP-Rule" id="MF_00182"/>
    </source>
</evidence>
<dbReference type="EC" id="2.1.2.9" evidence="3 8"/>
<dbReference type="InterPro" id="IPR011034">
    <property type="entry name" value="Formyl_transferase-like_C_sf"/>
</dbReference>
<dbReference type="InterPro" id="IPR005793">
    <property type="entry name" value="Formyl_trans_C"/>
</dbReference>
<dbReference type="SUPFAM" id="SSF50486">
    <property type="entry name" value="FMT C-terminal domain-like"/>
    <property type="match status" value="1"/>
</dbReference>
<dbReference type="AlphaFoldDB" id="A0A6L8W4F2"/>
<dbReference type="NCBIfam" id="TIGR00460">
    <property type="entry name" value="fmt"/>
    <property type="match status" value="1"/>
</dbReference>
<keyword evidence="5 8" id="KW-0808">Transferase</keyword>
<evidence type="ECO:0000259" key="9">
    <source>
        <dbReference type="Pfam" id="PF00551"/>
    </source>
</evidence>
<name>A0A6L8W4F2_9PROT</name>
<dbReference type="Proteomes" id="UP000476030">
    <property type="component" value="Unassembled WGS sequence"/>
</dbReference>
<reference evidence="11 12" key="1">
    <citation type="submission" date="2019-12" db="EMBL/GenBank/DDBJ databases">
        <title>Snethiella sp. nov. sp. isolated from sea sand.</title>
        <authorList>
            <person name="Kim J."/>
            <person name="Jeong S.E."/>
            <person name="Jung H.S."/>
            <person name="Jeon C.O."/>
        </authorList>
    </citation>
    <scope>NUCLEOTIDE SEQUENCE [LARGE SCALE GENOMIC DNA]</scope>
    <source>
        <strain evidence="11 12">DP05</strain>
    </source>
</reference>
<comment type="function">
    <text evidence="1 8">Attaches a formyl group to the free amino group of methionyl-tRNA(fMet). The formyl group appears to play a dual role in the initiator identity of N-formylmethionyl-tRNA by promoting its recognition by IF2 and preventing the misappropriation of this tRNA by the elongation apparatus.</text>
</comment>
<feature type="binding site" evidence="8">
    <location>
        <begin position="112"/>
        <end position="115"/>
    </location>
    <ligand>
        <name>(6S)-5,6,7,8-tetrahydrofolate</name>
        <dbReference type="ChEBI" id="CHEBI:57453"/>
    </ligand>
</feature>
<evidence type="ECO:0000256" key="3">
    <source>
        <dbReference type="ARBA" id="ARBA00012261"/>
    </source>
</evidence>
<dbReference type="Pfam" id="PF00551">
    <property type="entry name" value="Formyl_trans_N"/>
    <property type="match status" value="1"/>
</dbReference>
<dbReference type="InterPro" id="IPR037022">
    <property type="entry name" value="Formyl_trans_C_sf"/>
</dbReference>
<feature type="domain" description="Formyl transferase C-terminal" evidence="10">
    <location>
        <begin position="206"/>
        <end position="298"/>
    </location>
</feature>
<feature type="domain" description="Formyl transferase N-terminal" evidence="9">
    <location>
        <begin position="5"/>
        <end position="182"/>
    </location>
</feature>
<dbReference type="InterPro" id="IPR036477">
    <property type="entry name" value="Formyl_transf_N_sf"/>
</dbReference>
<dbReference type="InterPro" id="IPR041711">
    <property type="entry name" value="Met-tRNA-FMT_N"/>
</dbReference>
<dbReference type="Gene3D" id="3.40.50.170">
    <property type="entry name" value="Formyl transferase, N-terminal domain"/>
    <property type="match status" value="1"/>
</dbReference>
<dbReference type="Pfam" id="PF02911">
    <property type="entry name" value="Formyl_trans_C"/>
    <property type="match status" value="1"/>
</dbReference>
<proteinExistence type="inferred from homology"/>
<dbReference type="InterPro" id="IPR044135">
    <property type="entry name" value="Met-tRNA-FMT_C"/>
</dbReference>
<dbReference type="CDD" id="cd08704">
    <property type="entry name" value="Met_tRNA_FMT_C"/>
    <property type="match status" value="1"/>
</dbReference>
<evidence type="ECO:0000256" key="5">
    <source>
        <dbReference type="ARBA" id="ARBA00022679"/>
    </source>
</evidence>
<evidence type="ECO:0000256" key="4">
    <source>
        <dbReference type="ARBA" id="ARBA00016014"/>
    </source>
</evidence>
<dbReference type="GO" id="GO:0005829">
    <property type="term" value="C:cytosol"/>
    <property type="evidence" value="ECO:0007669"/>
    <property type="project" value="TreeGrafter"/>
</dbReference>
<dbReference type="PANTHER" id="PTHR11138">
    <property type="entry name" value="METHIONYL-TRNA FORMYLTRANSFERASE"/>
    <property type="match status" value="1"/>
</dbReference>
<evidence type="ECO:0000256" key="1">
    <source>
        <dbReference type="ARBA" id="ARBA00002606"/>
    </source>
</evidence>
<dbReference type="PANTHER" id="PTHR11138:SF5">
    <property type="entry name" value="METHIONYL-TRNA FORMYLTRANSFERASE, MITOCHONDRIAL"/>
    <property type="match status" value="1"/>
</dbReference>
<evidence type="ECO:0000259" key="10">
    <source>
        <dbReference type="Pfam" id="PF02911"/>
    </source>
</evidence>
<dbReference type="SUPFAM" id="SSF53328">
    <property type="entry name" value="Formyltransferase"/>
    <property type="match status" value="1"/>
</dbReference>